<dbReference type="SUPFAM" id="SSF53474">
    <property type="entry name" value="alpha/beta-Hydrolases"/>
    <property type="match status" value="1"/>
</dbReference>
<organism evidence="2 3">
    <name type="scientific">Ruegeria marisrubri</name>
    <dbReference type="NCBI Taxonomy" id="1685379"/>
    <lineage>
        <taxon>Bacteria</taxon>
        <taxon>Pseudomonadati</taxon>
        <taxon>Pseudomonadota</taxon>
        <taxon>Alphaproteobacteria</taxon>
        <taxon>Rhodobacterales</taxon>
        <taxon>Roseobacteraceae</taxon>
        <taxon>Ruegeria</taxon>
    </lineage>
</organism>
<gene>
    <name evidence="2" type="ORF">AVO45_01770</name>
</gene>
<evidence type="ECO:0000256" key="1">
    <source>
        <dbReference type="SAM" id="MobiDB-lite"/>
    </source>
</evidence>
<evidence type="ECO:0000313" key="3">
    <source>
        <dbReference type="Proteomes" id="UP000053791"/>
    </source>
</evidence>
<dbReference type="EMBL" id="LQBQ01000001">
    <property type="protein sequence ID" value="KUJ85737.1"/>
    <property type="molecule type" value="Genomic_DNA"/>
</dbReference>
<keyword evidence="3" id="KW-1185">Reference proteome</keyword>
<comment type="caution">
    <text evidence="2">The sequence shown here is derived from an EMBL/GenBank/DDBJ whole genome shotgun (WGS) entry which is preliminary data.</text>
</comment>
<name>A0A101CYL5_9RHOB</name>
<accession>A0A101CYL5</accession>
<evidence type="ECO:0008006" key="4">
    <source>
        <dbReference type="Google" id="ProtNLM"/>
    </source>
</evidence>
<dbReference type="InterPro" id="IPR029058">
    <property type="entry name" value="AB_hydrolase_fold"/>
</dbReference>
<proteinExistence type="predicted"/>
<sequence length="320" mass="36814">MAMSKDLSKTQLKPEHPDRKTGYERILTDPAPPWFVELYPGGDGRGFLQKLDRHAVSFHHRSNDRLVISFDNIGVVNDLSFAREPWGWKFFRDHNWSHMGIFARTKAWFRDEEIIDYLEAKSHEGFFEQFGQVVLTGSSMGAFGALAFSPLIPGATVIAFNPQSTLDERLVPWESRYNFGRIQNWDLPYGDCAESVATVGRLYVLFDPFFTPDKLHAQRLAGPSTIFLKTWFSNHFAAPMLRKLGLLKPLMIGAMDGTLTEAEYYRMFRARRTLPWYMRGIDERGREAHPALVKAARRRFKTLRRARMQQAETETGGSKT</sequence>
<reference evidence="3" key="1">
    <citation type="submission" date="2015-12" db="EMBL/GenBank/DDBJ databases">
        <authorList>
            <person name="Zhang G."/>
            <person name="Stingl U."/>
        </authorList>
    </citation>
    <scope>NUCLEOTIDE SEQUENCE [LARGE SCALE GENOMIC DNA]</scope>
    <source>
        <strain evidence="3">ZGT118</strain>
    </source>
</reference>
<dbReference type="AlphaFoldDB" id="A0A101CYL5"/>
<dbReference type="Proteomes" id="UP000053791">
    <property type="component" value="Unassembled WGS sequence"/>
</dbReference>
<evidence type="ECO:0000313" key="2">
    <source>
        <dbReference type="EMBL" id="KUJ85737.1"/>
    </source>
</evidence>
<feature type="region of interest" description="Disordered" evidence="1">
    <location>
        <begin position="1"/>
        <end position="25"/>
    </location>
</feature>
<protein>
    <recommendedName>
        <fullName evidence="4">Phosphoadenosine phosphosulfate reductase</fullName>
    </recommendedName>
</protein>
<dbReference type="STRING" id="1685379.AVO45_01770"/>